<dbReference type="InterPro" id="IPR036271">
    <property type="entry name" value="Tet_transcr_reg_TetR-rel_C_sf"/>
</dbReference>
<evidence type="ECO:0000259" key="5">
    <source>
        <dbReference type="PROSITE" id="PS50977"/>
    </source>
</evidence>
<dbReference type="HOGENOM" id="CLU_069356_9_1_11"/>
<protein>
    <submittedName>
        <fullName evidence="6">Transcriptional regulator, TetR family</fullName>
    </submittedName>
</protein>
<feature type="domain" description="HTH tetR-type" evidence="5">
    <location>
        <begin position="18"/>
        <end position="78"/>
    </location>
</feature>
<dbReference type="PANTHER" id="PTHR30055:SF234">
    <property type="entry name" value="HTH-TYPE TRANSCRIPTIONAL REGULATOR BETI"/>
    <property type="match status" value="1"/>
</dbReference>
<dbReference type="SUPFAM" id="SSF46689">
    <property type="entry name" value="Homeodomain-like"/>
    <property type="match status" value="1"/>
</dbReference>
<accession>D6Y296</accession>
<dbReference type="SUPFAM" id="SSF48498">
    <property type="entry name" value="Tetracyclin repressor-like, C-terminal domain"/>
    <property type="match status" value="1"/>
</dbReference>
<evidence type="ECO:0000256" key="1">
    <source>
        <dbReference type="ARBA" id="ARBA00023015"/>
    </source>
</evidence>
<dbReference type="PANTHER" id="PTHR30055">
    <property type="entry name" value="HTH-TYPE TRANSCRIPTIONAL REGULATOR RUTR"/>
    <property type="match status" value="1"/>
</dbReference>
<dbReference type="GO" id="GO:0003700">
    <property type="term" value="F:DNA-binding transcription factor activity"/>
    <property type="evidence" value="ECO:0007669"/>
    <property type="project" value="TreeGrafter"/>
</dbReference>
<feature type="DNA-binding region" description="H-T-H motif" evidence="4">
    <location>
        <begin position="41"/>
        <end position="60"/>
    </location>
</feature>
<dbReference type="Proteomes" id="UP000006640">
    <property type="component" value="Chromosome"/>
</dbReference>
<evidence type="ECO:0000313" key="7">
    <source>
        <dbReference type="Proteomes" id="UP000006640"/>
    </source>
</evidence>
<dbReference type="InterPro" id="IPR009057">
    <property type="entry name" value="Homeodomain-like_sf"/>
</dbReference>
<proteinExistence type="predicted"/>
<evidence type="ECO:0000256" key="2">
    <source>
        <dbReference type="ARBA" id="ARBA00023125"/>
    </source>
</evidence>
<sequence>MSEAAENAAGVTRRERLRQQLMRDVMAAAREIAAEGLEGFTLTAVARKVGVSPPALYRYYDGKKGLIQALYRDLTEELMREVREAVERQDEDDIAAQLYASTKAVLDWSVANREGFNLVFGATYPMIAGSGERIPRLISEELGGMYGRLFGRLWRQGVLTYPADEEIAPELRDQLKTYRDAITPDLPVGVVYLMITCWRQIYGVLTMAVNKHLDFAIDDIEPLFNDMFGGLIRLLGLEPPSQAR</sequence>
<dbReference type="Gene3D" id="1.10.357.10">
    <property type="entry name" value="Tetracycline Repressor, domain 2"/>
    <property type="match status" value="1"/>
</dbReference>
<dbReference type="GO" id="GO:0000976">
    <property type="term" value="F:transcription cis-regulatory region binding"/>
    <property type="evidence" value="ECO:0007669"/>
    <property type="project" value="TreeGrafter"/>
</dbReference>
<dbReference type="PROSITE" id="PS50977">
    <property type="entry name" value="HTH_TETR_2"/>
    <property type="match status" value="1"/>
</dbReference>
<evidence type="ECO:0000313" key="6">
    <source>
        <dbReference type="EMBL" id="ADG86831.1"/>
    </source>
</evidence>
<dbReference type="InterPro" id="IPR050109">
    <property type="entry name" value="HTH-type_TetR-like_transc_reg"/>
</dbReference>
<dbReference type="InterPro" id="IPR025996">
    <property type="entry name" value="MT1864/Rv1816-like_C"/>
</dbReference>
<name>D6Y296_THEBD</name>
<keyword evidence="1" id="KW-0805">Transcription regulation</keyword>
<dbReference type="Pfam" id="PF00440">
    <property type="entry name" value="TetR_N"/>
    <property type="match status" value="1"/>
</dbReference>
<dbReference type="eggNOG" id="COG1309">
    <property type="taxonomic scope" value="Bacteria"/>
</dbReference>
<dbReference type="AlphaFoldDB" id="D6Y296"/>
<dbReference type="EMBL" id="CP001874">
    <property type="protein sequence ID" value="ADG86831.1"/>
    <property type="molecule type" value="Genomic_DNA"/>
</dbReference>
<organism evidence="6 7">
    <name type="scientific">Thermobispora bispora (strain ATCC 19993 / DSM 43833 / CBS 139.67 / JCM 10125 / KCTC 9307 / NBRC 14880 / R51)</name>
    <dbReference type="NCBI Taxonomy" id="469371"/>
    <lineage>
        <taxon>Bacteria</taxon>
        <taxon>Bacillati</taxon>
        <taxon>Actinomycetota</taxon>
        <taxon>Actinomycetes</taxon>
        <taxon>Streptosporangiales</taxon>
        <taxon>Streptosporangiaceae</taxon>
        <taxon>Thermobispora</taxon>
    </lineage>
</organism>
<evidence type="ECO:0000256" key="3">
    <source>
        <dbReference type="ARBA" id="ARBA00023163"/>
    </source>
</evidence>
<dbReference type="Pfam" id="PF13305">
    <property type="entry name" value="TetR_C_33"/>
    <property type="match status" value="1"/>
</dbReference>
<dbReference type="InterPro" id="IPR001647">
    <property type="entry name" value="HTH_TetR"/>
</dbReference>
<dbReference type="STRING" id="469371.Tbis_0095"/>
<keyword evidence="2 4" id="KW-0238">DNA-binding</keyword>
<dbReference type="KEGG" id="tbi:Tbis_0095"/>
<keyword evidence="7" id="KW-1185">Reference proteome</keyword>
<evidence type="ECO:0000256" key="4">
    <source>
        <dbReference type="PROSITE-ProRule" id="PRU00335"/>
    </source>
</evidence>
<reference evidence="6 7" key="1">
    <citation type="submission" date="2010-01" db="EMBL/GenBank/DDBJ databases">
        <title>The complete genome of Thermobispora bispora DSM 43833.</title>
        <authorList>
            <consortium name="US DOE Joint Genome Institute (JGI-PGF)"/>
            <person name="Lucas S."/>
            <person name="Copeland A."/>
            <person name="Lapidus A."/>
            <person name="Glavina del Rio T."/>
            <person name="Dalin E."/>
            <person name="Tice H."/>
            <person name="Bruce D."/>
            <person name="Goodwin L."/>
            <person name="Pitluck S."/>
            <person name="Kyrpides N."/>
            <person name="Mavromatis K."/>
            <person name="Ivanova N."/>
            <person name="Mikhailova N."/>
            <person name="Chertkov O."/>
            <person name="Brettin T."/>
            <person name="Detter J.C."/>
            <person name="Han C."/>
            <person name="Larimer F."/>
            <person name="Land M."/>
            <person name="Hauser L."/>
            <person name="Markowitz V."/>
            <person name="Cheng J.-F."/>
            <person name="Hugenholtz P."/>
            <person name="Woyke T."/>
            <person name="Wu D."/>
            <person name="Jando M."/>
            <person name="Schneider S."/>
            <person name="Klenk H.-P."/>
            <person name="Eisen J.A."/>
        </authorList>
    </citation>
    <scope>NUCLEOTIDE SEQUENCE [LARGE SCALE GENOMIC DNA]</scope>
    <source>
        <strain evidence="7">ATCC 19993 / DSM 43833 / CBS 139.67 / JCM 10125 / KCTC 9307 / NBRC 14880 / R51</strain>
    </source>
</reference>
<keyword evidence="3" id="KW-0804">Transcription</keyword>
<gene>
    <name evidence="6" type="ordered locus">Tbis_0095</name>
</gene>